<dbReference type="Gene3D" id="1.10.10.10">
    <property type="entry name" value="Winged helix-like DNA-binding domain superfamily/Winged helix DNA-binding domain"/>
    <property type="match status" value="1"/>
</dbReference>
<dbReference type="Gene3D" id="3.40.50.2300">
    <property type="match status" value="1"/>
</dbReference>
<evidence type="ECO:0000313" key="7">
    <source>
        <dbReference type="Proteomes" id="UP000008460"/>
    </source>
</evidence>
<dbReference type="Pfam" id="PF00072">
    <property type="entry name" value="Response_reg"/>
    <property type="match status" value="1"/>
</dbReference>
<dbReference type="GO" id="GO:0006355">
    <property type="term" value="P:regulation of DNA-templated transcription"/>
    <property type="evidence" value="ECO:0007669"/>
    <property type="project" value="InterPro"/>
</dbReference>
<feature type="domain" description="Response regulatory" evidence="4">
    <location>
        <begin position="6"/>
        <end position="120"/>
    </location>
</feature>
<dbReference type="GO" id="GO:0005829">
    <property type="term" value="C:cytosol"/>
    <property type="evidence" value="ECO:0007669"/>
    <property type="project" value="TreeGrafter"/>
</dbReference>
<dbReference type="SUPFAM" id="SSF52172">
    <property type="entry name" value="CheY-like"/>
    <property type="match status" value="1"/>
</dbReference>
<evidence type="ECO:0000256" key="2">
    <source>
        <dbReference type="PROSITE-ProRule" id="PRU00169"/>
    </source>
</evidence>
<sequence length="252" mass="27246">MTPGARVLVVDDDLGIRELLTSVLGFSGFDVQTAATVGAGLTALRAWRPDVVVLDVMLPDADGIDMVRVVRRAGDRTPVLFLSARDTVADRVAGLTVGGDDYLTKPFDISEVVARVEAVLRRARTDRVTADAGDDDVLRYRDLRVDTARMTARRGDRDLDLTPTEFRLLAALAGAAERVLSKAQLLDRVWAYDFGGDASVVEKLVSRLRRKVDPDGEVPLVRTVRGFGYTLRADAPDAGARTAAERDGLPGA</sequence>
<dbReference type="Gene3D" id="6.10.250.690">
    <property type="match status" value="1"/>
</dbReference>
<name>F4H5M0_CELFA</name>
<dbReference type="InterPro" id="IPR036388">
    <property type="entry name" value="WH-like_DNA-bd_sf"/>
</dbReference>
<dbReference type="STRING" id="590998.Celf_0198"/>
<evidence type="ECO:0000313" key="6">
    <source>
        <dbReference type="EMBL" id="AEE44344.1"/>
    </source>
</evidence>
<dbReference type="AlphaFoldDB" id="F4H5M0"/>
<dbReference type="SMART" id="SM00862">
    <property type="entry name" value="Trans_reg_C"/>
    <property type="match status" value="1"/>
</dbReference>
<dbReference type="InterPro" id="IPR039420">
    <property type="entry name" value="WalR-like"/>
</dbReference>
<dbReference type="CDD" id="cd00383">
    <property type="entry name" value="trans_reg_C"/>
    <property type="match status" value="1"/>
</dbReference>
<dbReference type="EMBL" id="CP002666">
    <property type="protein sequence ID" value="AEE44344.1"/>
    <property type="molecule type" value="Genomic_DNA"/>
</dbReference>
<feature type="DNA-binding region" description="OmpR/PhoB-type" evidence="3">
    <location>
        <begin position="135"/>
        <end position="233"/>
    </location>
</feature>
<protein>
    <submittedName>
        <fullName evidence="6">Two component transcriptional regulator, winged helix family</fullName>
    </submittedName>
</protein>
<dbReference type="HOGENOM" id="CLU_000445_30_1_11"/>
<dbReference type="InterPro" id="IPR001789">
    <property type="entry name" value="Sig_transdc_resp-reg_receiver"/>
</dbReference>
<dbReference type="GO" id="GO:0000156">
    <property type="term" value="F:phosphorelay response regulator activity"/>
    <property type="evidence" value="ECO:0007669"/>
    <property type="project" value="TreeGrafter"/>
</dbReference>
<feature type="modified residue" description="4-aspartylphosphate" evidence="2">
    <location>
        <position position="55"/>
    </location>
</feature>
<gene>
    <name evidence="6" type="ordered locus">Celf_0198</name>
</gene>
<dbReference type="PROSITE" id="PS50110">
    <property type="entry name" value="RESPONSE_REGULATORY"/>
    <property type="match status" value="1"/>
</dbReference>
<keyword evidence="7" id="KW-1185">Reference proteome</keyword>
<dbReference type="GO" id="GO:0000976">
    <property type="term" value="F:transcription cis-regulatory region binding"/>
    <property type="evidence" value="ECO:0007669"/>
    <property type="project" value="TreeGrafter"/>
</dbReference>
<proteinExistence type="predicted"/>
<dbReference type="PANTHER" id="PTHR48111">
    <property type="entry name" value="REGULATOR OF RPOS"/>
    <property type="match status" value="1"/>
</dbReference>
<dbReference type="RefSeq" id="WP_013769374.1">
    <property type="nucleotide sequence ID" value="NC_015514.1"/>
</dbReference>
<dbReference type="InterPro" id="IPR001867">
    <property type="entry name" value="OmpR/PhoB-type_DNA-bd"/>
</dbReference>
<feature type="domain" description="OmpR/PhoB-type" evidence="5">
    <location>
        <begin position="135"/>
        <end position="233"/>
    </location>
</feature>
<dbReference type="PANTHER" id="PTHR48111:SF28">
    <property type="entry name" value="TRANSCRIPTIONAL REGULATORY PROTEIN TCRX-RELATED"/>
    <property type="match status" value="1"/>
</dbReference>
<dbReference type="PROSITE" id="PS51755">
    <property type="entry name" value="OMPR_PHOB"/>
    <property type="match status" value="1"/>
</dbReference>
<dbReference type="SUPFAM" id="SSF46894">
    <property type="entry name" value="C-terminal effector domain of the bipartite response regulators"/>
    <property type="match status" value="1"/>
</dbReference>
<organism evidence="6 7">
    <name type="scientific">Cellulomonas fimi (strain ATCC 484 / DSM 20113 / JCM 1341 / CCUG 24087 / LMG 16345 / NBRC 15513 / NCIMB 8980 / NCTC 7547 / NRS-133)</name>
    <dbReference type="NCBI Taxonomy" id="590998"/>
    <lineage>
        <taxon>Bacteria</taxon>
        <taxon>Bacillati</taxon>
        <taxon>Actinomycetota</taxon>
        <taxon>Actinomycetes</taxon>
        <taxon>Micrococcales</taxon>
        <taxon>Cellulomonadaceae</taxon>
        <taxon>Cellulomonas</taxon>
    </lineage>
</organism>
<dbReference type="KEGG" id="cfi:Celf_0198"/>
<dbReference type="InterPro" id="IPR016032">
    <property type="entry name" value="Sig_transdc_resp-reg_C-effctor"/>
</dbReference>
<reference evidence="6 7" key="1">
    <citation type="submission" date="2011-04" db="EMBL/GenBank/DDBJ databases">
        <title>Complete sequence of Cellulomonas fimi ATCC 484.</title>
        <authorList>
            <consortium name="US DOE Joint Genome Institute"/>
            <person name="Lucas S."/>
            <person name="Han J."/>
            <person name="Lapidus A."/>
            <person name="Cheng J.-F."/>
            <person name="Goodwin L."/>
            <person name="Pitluck S."/>
            <person name="Peters L."/>
            <person name="Chertkov O."/>
            <person name="Detter J.C."/>
            <person name="Han C."/>
            <person name="Tapia R."/>
            <person name="Land M."/>
            <person name="Hauser L."/>
            <person name="Kyrpides N."/>
            <person name="Ivanova N."/>
            <person name="Ovchinnikova G."/>
            <person name="Pagani I."/>
            <person name="Mead D."/>
            <person name="Brumm P."/>
            <person name="Woyke T."/>
        </authorList>
    </citation>
    <scope>NUCLEOTIDE SEQUENCE [LARGE SCALE GENOMIC DNA]</scope>
    <source>
        <strain evidence="7">ATCC 484 / DSM 20113 / JCM 1341 / NBRC 15513 / NCIMB 8980 / NCTC 7547</strain>
    </source>
</reference>
<evidence type="ECO:0000259" key="5">
    <source>
        <dbReference type="PROSITE" id="PS51755"/>
    </source>
</evidence>
<evidence type="ECO:0000259" key="4">
    <source>
        <dbReference type="PROSITE" id="PS50110"/>
    </source>
</evidence>
<dbReference type="Pfam" id="PF00486">
    <property type="entry name" value="Trans_reg_C"/>
    <property type="match status" value="1"/>
</dbReference>
<dbReference type="eggNOG" id="COG0745">
    <property type="taxonomic scope" value="Bacteria"/>
</dbReference>
<evidence type="ECO:0000256" key="3">
    <source>
        <dbReference type="PROSITE-ProRule" id="PRU01091"/>
    </source>
</evidence>
<keyword evidence="1 3" id="KW-0238">DNA-binding</keyword>
<dbReference type="SMART" id="SM00448">
    <property type="entry name" value="REC"/>
    <property type="match status" value="1"/>
</dbReference>
<keyword evidence="2" id="KW-0597">Phosphoprotein</keyword>
<evidence type="ECO:0000256" key="1">
    <source>
        <dbReference type="ARBA" id="ARBA00023125"/>
    </source>
</evidence>
<dbReference type="GO" id="GO:0032993">
    <property type="term" value="C:protein-DNA complex"/>
    <property type="evidence" value="ECO:0007669"/>
    <property type="project" value="TreeGrafter"/>
</dbReference>
<dbReference type="InterPro" id="IPR011006">
    <property type="entry name" value="CheY-like_superfamily"/>
</dbReference>
<dbReference type="Proteomes" id="UP000008460">
    <property type="component" value="Chromosome"/>
</dbReference>
<accession>F4H5M0</accession>